<keyword evidence="2" id="KW-1185">Reference proteome</keyword>
<name>A0A7W4YUU8_9BURK</name>
<sequence>MTSSQAAERQAAHDNLSHELLRELRFAHSIILTALSLMTSDQKNDWARLNAEKGIPGEGTTRYHERIAVISRAQEQA</sequence>
<evidence type="ECO:0000313" key="1">
    <source>
        <dbReference type="EMBL" id="MBB3010681.1"/>
    </source>
</evidence>
<dbReference type="Proteomes" id="UP000578036">
    <property type="component" value="Unassembled WGS sequence"/>
</dbReference>
<dbReference type="RefSeq" id="WP_183300718.1">
    <property type="nucleotide sequence ID" value="NZ_JACHWF010000009.1"/>
</dbReference>
<gene>
    <name evidence="1" type="ORF">FHX61_005362</name>
</gene>
<evidence type="ECO:0000313" key="2">
    <source>
        <dbReference type="Proteomes" id="UP000578036"/>
    </source>
</evidence>
<protein>
    <submittedName>
        <fullName evidence="1">Uncharacterized protein</fullName>
    </submittedName>
</protein>
<organism evidence="1 2">
    <name type="scientific">Cupriavidus alkaliphilus</name>
    <dbReference type="NCBI Taxonomy" id="942866"/>
    <lineage>
        <taxon>Bacteria</taxon>
        <taxon>Pseudomonadati</taxon>
        <taxon>Pseudomonadota</taxon>
        <taxon>Betaproteobacteria</taxon>
        <taxon>Burkholderiales</taxon>
        <taxon>Burkholderiaceae</taxon>
        <taxon>Cupriavidus</taxon>
    </lineage>
</organism>
<dbReference type="AlphaFoldDB" id="A0A7W4YUU8"/>
<comment type="caution">
    <text evidence="1">The sequence shown here is derived from an EMBL/GenBank/DDBJ whole genome shotgun (WGS) entry which is preliminary data.</text>
</comment>
<reference evidence="1 2" key="1">
    <citation type="submission" date="2020-08" db="EMBL/GenBank/DDBJ databases">
        <title>Genomic Encyclopedia of Type Strains, Phase IV (KMG-V): Genome sequencing to study the core and pangenomes of soil and plant-associated prokaryotes.</title>
        <authorList>
            <person name="Whitman W."/>
        </authorList>
    </citation>
    <scope>NUCLEOTIDE SEQUENCE [LARGE SCALE GENOMIC DNA]</scope>
    <source>
        <strain evidence="1 2">SLV-2362</strain>
    </source>
</reference>
<accession>A0A7W4YUU8</accession>
<dbReference type="EMBL" id="JACHWF010000009">
    <property type="protein sequence ID" value="MBB3010681.1"/>
    <property type="molecule type" value="Genomic_DNA"/>
</dbReference>
<proteinExistence type="predicted"/>